<evidence type="ECO:0000313" key="3">
    <source>
        <dbReference type="Proteomes" id="UP000335636"/>
    </source>
</evidence>
<dbReference type="EMBL" id="CABDUW010000177">
    <property type="protein sequence ID" value="VTJ61530.1"/>
    <property type="molecule type" value="Genomic_DNA"/>
</dbReference>
<feature type="region of interest" description="Disordered" evidence="1">
    <location>
        <begin position="47"/>
        <end position="71"/>
    </location>
</feature>
<dbReference type="Proteomes" id="UP000335636">
    <property type="component" value="Unassembled WGS sequence"/>
</dbReference>
<evidence type="ECO:0000256" key="1">
    <source>
        <dbReference type="SAM" id="MobiDB-lite"/>
    </source>
</evidence>
<comment type="caution">
    <text evidence="2">The sequence shown here is derived from an EMBL/GenBank/DDBJ whole genome shotgun (WGS) entry which is preliminary data.</text>
</comment>
<dbReference type="AlphaFoldDB" id="A0A5E4AXI2"/>
<name>A0A5E4AXI2_MARMO</name>
<proteinExistence type="predicted"/>
<gene>
    <name evidence="2" type="ORF">MONAX_5E037689</name>
</gene>
<keyword evidence="3" id="KW-1185">Reference proteome</keyword>
<reference evidence="2" key="1">
    <citation type="submission" date="2019-04" db="EMBL/GenBank/DDBJ databases">
        <authorList>
            <person name="Alioto T."/>
            <person name="Alioto T."/>
        </authorList>
    </citation>
    <scope>NUCLEOTIDE SEQUENCE [LARGE SCALE GENOMIC DNA]</scope>
</reference>
<protein>
    <submittedName>
        <fullName evidence="2">Uncharacterized protein</fullName>
    </submittedName>
</protein>
<organism evidence="2 3">
    <name type="scientific">Marmota monax</name>
    <name type="common">Woodchuck</name>
    <dbReference type="NCBI Taxonomy" id="9995"/>
    <lineage>
        <taxon>Eukaryota</taxon>
        <taxon>Metazoa</taxon>
        <taxon>Chordata</taxon>
        <taxon>Craniata</taxon>
        <taxon>Vertebrata</taxon>
        <taxon>Euteleostomi</taxon>
        <taxon>Mammalia</taxon>
        <taxon>Eutheria</taxon>
        <taxon>Euarchontoglires</taxon>
        <taxon>Glires</taxon>
        <taxon>Rodentia</taxon>
        <taxon>Sciuromorpha</taxon>
        <taxon>Sciuridae</taxon>
        <taxon>Xerinae</taxon>
        <taxon>Marmotini</taxon>
        <taxon>Marmota</taxon>
    </lineage>
</organism>
<evidence type="ECO:0000313" key="2">
    <source>
        <dbReference type="EMBL" id="VTJ61530.1"/>
    </source>
</evidence>
<feature type="compositionally biased region" description="Basic and acidic residues" evidence="1">
    <location>
        <begin position="48"/>
        <end position="58"/>
    </location>
</feature>
<accession>A0A5E4AXI2</accession>
<feature type="compositionally biased region" description="Basic and acidic residues" evidence="1">
    <location>
        <begin position="84"/>
        <end position="107"/>
    </location>
</feature>
<feature type="region of interest" description="Disordered" evidence="1">
    <location>
        <begin position="84"/>
        <end position="113"/>
    </location>
</feature>
<sequence>MQWVADGHKPIIGHHNQKHMIHITKKEKKRHLCQAAHIGDGSAVSLGVHEHLGDHGGDEADVSQGQVGEEEVHGGVEVGVRADSQHDEQVPKHCDQVHGQEQSKEEGLQVWIF</sequence>